<evidence type="ECO:0000313" key="2">
    <source>
        <dbReference type="Proteomes" id="UP001564760"/>
    </source>
</evidence>
<dbReference type="EMBL" id="JBGEDP010000001">
    <property type="protein sequence ID" value="MEY8018603.1"/>
    <property type="molecule type" value="Genomic_DNA"/>
</dbReference>
<evidence type="ECO:0000313" key="1">
    <source>
        <dbReference type="EMBL" id="MEY8018603.1"/>
    </source>
</evidence>
<dbReference type="Proteomes" id="UP001564760">
    <property type="component" value="Unassembled WGS sequence"/>
</dbReference>
<accession>A0ABV4C8T9</accession>
<evidence type="ECO:0008006" key="3">
    <source>
        <dbReference type="Google" id="ProtNLM"/>
    </source>
</evidence>
<organism evidence="1 2">
    <name type="scientific">Mycobacterium servetii</name>
    <dbReference type="NCBI Taxonomy" id="3237418"/>
    <lineage>
        <taxon>Bacteria</taxon>
        <taxon>Bacillati</taxon>
        <taxon>Actinomycetota</taxon>
        <taxon>Actinomycetes</taxon>
        <taxon>Mycobacteriales</taxon>
        <taxon>Mycobacteriaceae</taxon>
        <taxon>Mycobacterium</taxon>
    </lineage>
</organism>
<sequence>MVTMPALDGVEHRFVDLPGGVVIHVADVGHRIVEQAPWLVLDRLCTFLRGDRET</sequence>
<proteinExistence type="predicted"/>
<name>A0ABV4C8T9_9MYCO</name>
<reference evidence="1 2" key="1">
    <citation type="submission" date="2024-08" db="EMBL/GenBank/DDBJ databases">
        <title>Mycobacterium servetensis sp. nov., a novel rapid-growing mycobacterial species recovered from a human patient in Zaragoza, Spain.</title>
        <authorList>
            <person name="Tristancho-Baro A.I."/>
            <person name="Buenestado-Serrano S."/>
            <person name="Garcia De Viedma D."/>
            <person name="Milagro-Beamonte A."/>
            <person name="Burillo N."/>
            <person name="Sanz S."/>
            <person name="Lopez-Calleja A.I."/>
            <person name="Penas-Utrilla D."/>
            <person name="Guardingo M."/>
            <person name="Garcia M.J."/>
            <person name="Vinuelas-Bayon J."/>
        </authorList>
    </citation>
    <scope>NUCLEOTIDE SEQUENCE [LARGE SCALE GENOMIC DNA]</scope>
    <source>
        <strain evidence="2">HUMS_12744610</strain>
    </source>
</reference>
<dbReference type="RefSeq" id="WP_369741840.1">
    <property type="nucleotide sequence ID" value="NZ_JBGEDP010000001.1"/>
</dbReference>
<comment type="caution">
    <text evidence="1">The sequence shown here is derived from an EMBL/GenBank/DDBJ whole genome shotgun (WGS) entry which is preliminary data.</text>
</comment>
<gene>
    <name evidence="1" type="ORF">AB8998_28370</name>
</gene>
<protein>
    <recommendedName>
        <fullName evidence="3">Alpha/beta hydrolase</fullName>
    </recommendedName>
</protein>
<keyword evidence="2" id="KW-1185">Reference proteome</keyword>